<evidence type="ECO:0000256" key="10">
    <source>
        <dbReference type="PROSITE-ProRule" id="PRU00076"/>
    </source>
</evidence>
<feature type="domain" description="Cadherin" evidence="15">
    <location>
        <begin position="1"/>
        <end position="43"/>
    </location>
</feature>
<dbReference type="InterPro" id="IPR056448">
    <property type="entry name" value="EGF_Hmr-1"/>
</dbReference>
<dbReference type="SUPFAM" id="SSF49899">
    <property type="entry name" value="Concanavalin A-like lectins/glucanases"/>
    <property type="match status" value="2"/>
</dbReference>
<dbReference type="PROSITE" id="PS50026">
    <property type="entry name" value="EGF_3"/>
    <property type="match status" value="2"/>
</dbReference>
<dbReference type="PROSITE" id="PS50268">
    <property type="entry name" value="CADHERIN_2"/>
    <property type="match status" value="2"/>
</dbReference>
<evidence type="ECO:0000256" key="7">
    <source>
        <dbReference type="ARBA" id="ARBA00023136"/>
    </source>
</evidence>
<feature type="domain" description="EGF-like" evidence="14">
    <location>
        <begin position="507"/>
        <end position="545"/>
    </location>
</feature>
<dbReference type="PANTHER" id="PTHR24027:SF422">
    <property type="entry name" value="CADHERIN DOMAIN-CONTAINING PROTEIN"/>
    <property type="match status" value="1"/>
</dbReference>
<keyword evidence="6 12" id="KW-1133">Transmembrane helix</keyword>
<evidence type="ECO:0000256" key="3">
    <source>
        <dbReference type="ARBA" id="ARBA00022729"/>
    </source>
</evidence>
<evidence type="ECO:0000256" key="12">
    <source>
        <dbReference type="SAM" id="Phobius"/>
    </source>
</evidence>
<dbReference type="GO" id="GO:0016342">
    <property type="term" value="C:catenin complex"/>
    <property type="evidence" value="ECO:0007669"/>
    <property type="project" value="TreeGrafter"/>
</dbReference>
<dbReference type="SMART" id="SM00181">
    <property type="entry name" value="EGF"/>
    <property type="match status" value="3"/>
</dbReference>
<evidence type="ECO:0000256" key="5">
    <source>
        <dbReference type="ARBA" id="ARBA00022837"/>
    </source>
</evidence>
<dbReference type="SUPFAM" id="SSF49313">
    <property type="entry name" value="Cadherin-like"/>
    <property type="match status" value="1"/>
</dbReference>
<dbReference type="WBParaSite" id="EVEC_0001196901-mRNA-1">
    <property type="protein sequence ID" value="EVEC_0001196901-mRNA-1"/>
    <property type="gene ID" value="EVEC_0001196901"/>
</dbReference>
<dbReference type="GO" id="GO:0000902">
    <property type="term" value="P:cell morphogenesis"/>
    <property type="evidence" value="ECO:0007669"/>
    <property type="project" value="TreeGrafter"/>
</dbReference>
<keyword evidence="5 9" id="KW-0106">Calcium</keyword>
<evidence type="ECO:0000259" key="13">
    <source>
        <dbReference type="PROSITE" id="PS50025"/>
    </source>
</evidence>
<feature type="transmembrane region" description="Helical" evidence="12">
    <location>
        <begin position="1039"/>
        <end position="1060"/>
    </location>
</feature>
<dbReference type="InterPro" id="IPR039808">
    <property type="entry name" value="Cadherin"/>
</dbReference>
<evidence type="ECO:0000256" key="2">
    <source>
        <dbReference type="ARBA" id="ARBA00022692"/>
    </source>
</evidence>
<feature type="region of interest" description="Disordered" evidence="11">
    <location>
        <begin position="1141"/>
        <end position="1165"/>
    </location>
</feature>
<dbReference type="SMART" id="SM00112">
    <property type="entry name" value="CA"/>
    <property type="match status" value="2"/>
</dbReference>
<dbReference type="GO" id="GO:0007156">
    <property type="term" value="P:homophilic cell adhesion via plasma membrane adhesion molecules"/>
    <property type="evidence" value="ECO:0007669"/>
    <property type="project" value="InterPro"/>
</dbReference>
<keyword evidence="8 10" id="KW-1015">Disulfide bond</keyword>
<evidence type="ECO:0000256" key="8">
    <source>
        <dbReference type="ARBA" id="ARBA00023157"/>
    </source>
</evidence>
<evidence type="ECO:0000256" key="4">
    <source>
        <dbReference type="ARBA" id="ARBA00022737"/>
    </source>
</evidence>
<name>A0A0N4VM18_ENTVE</name>
<evidence type="ECO:0000256" key="6">
    <source>
        <dbReference type="ARBA" id="ARBA00022989"/>
    </source>
</evidence>
<dbReference type="Pfam" id="PF02210">
    <property type="entry name" value="Laminin_G_2"/>
    <property type="match status" value="1"/>
</dbReference>
<feature type="domain" description="EGF-like" evidence="14">
    <location>
        <begin position="758"/>
        <end position="788"/>
    </location>
</feature>
<dbReference type="CDD" id="cd00054">
    <property type="entry name" value="EGF_CA"/>
    <property type="match status" value="1"/>
</dbReference>
<dbReference type="Gene3D" id="2.60.40.60">
    <property type="entry name" value="Cadherins"/>
    <property type="match status" value="1"/>
</dbReference>
<feature type="domain" description="Laminin G" evidence="13">
    <location>
        <begin position="546"/>
        <end position="747"/>
    </location>
</feature>
<feature type="compositionally biased region" description="Basic and acidic residues" evidence="11">
    <location>
        <begin position="1151"/>
        <end position="1165"/>
    </location>
</feature>
<comment type="subcellular location">
    <subcellularLocation>
        <location evidence="1">Membrane</location>
        <topology evidence="1">Single-pass membrane protein</topology>
    </subcellularLocation>
</comment>
<evidence type="ECO:0000256" key="11">
    <source>
        <dbReference type="SAM" id="MobiDB-lite"/>
    </source>
</evidence>
<evidence type="ECO:0000313" key="16">
    <source>
        <dbReference type="WBParaSite" id="EVEC_0001196901-mRNA-1"/>
    </source>
</evidence>
<dbReference type="GO" id="GO:0005509">
    <property type="term" value="F:calcium ion binding"/>
    <property type="evidence" value="ECO:0007669"/>
    <property type="project" value="UniProtKB-UniRule"/>
</dbReference>
<dbReference type="InterPro" id="IPR013320">
    <property type="entry name" value="ConA-like_dom_sf"/>
</dbReference>
<evidence type="ECO:0000259" key="15">
    <source>
        <dbReference type="PROSITE" id="PS50268"/>
    </source>
</evidence>
<dbReference type="GO" id="GO:0016339">
    <property type="term" value="P:calcium-dependent cell-cell adhesion via plasma membrane cell adhesion molecules"/>
    <property type="evidence" value="ECO:0007669"/>
    <property type="project" value="TreeGrafter"/>
</dbReference>
<keyword evidence="3" id="KW-0732">Signal</keyword>
<dbReference type="CDD" id="cd11304">
    <property type="entry name" value="Cadherin_repeat"/>
    <property type="match status" value="2"/>
</dbReference>
<keyword evidence="2 12" id="KW-0812">Transmembrane</keyword>
<evidence type="ECO:0000256" key="9">
    <source>
        <dbReference type="PROSITE-ProRule" id="PRU00043"/>
    </source>
</evidence>
<dbReference type="Gene3D" id="2.10.25.10">
    <property type="entry name" value="Laminin"/>
    <property type="match status" value="1"/>
</dbReference>
<evidence type="ECO:0000259" key="14">
    <source>
        <dbReference type="PROSITE" id="PS50026"/>
    </source>
</evidence>
<organism evidence="16">
    <name type="scientific">Enterobius vermicularis</name>
    <name type="common">Human pinworm</name>
    <dbReference type="NCBI Taxonomy" id="51028"/>
    <lineage>
        <taxon>Eukaryota</taxon>
        <taxon>Metazoa</taxon>
        <taxon>Ecdysozoa</taxon>
        <taxon>Nematoda</taxon>
        <taxon>Chromadorea</taxon>
        <taxon>Rhabditida</taxon>
        <taxon>Spirurina</taxon>
        <taxon>Oxyuridomorpha</taxon>
        <taxon>Oxyuroidea</taxon>
        <taxon>Oxyuridae</taxon>
        <taxon>Enterobius</taxon>
    </lineage>
</organism>
<dbReference type="AlphaFoldDB" id="A0A0N4VM18"/>
<dbReference type="GO" id="GO:0045296">
    <property type="term" value="F:cadherin binding"/>
    <property type="evidence" value="ECO:0007669"/>
    <property type="project" value="TreeGrafter"/>
</dbReference>
<comment type="caution">
    <text evidence="10">Lacks conserved residue(s) required for the propagation of feature annotation.</text>
</comment>
<accession>A0A0N4VM18</accession>
<dbReference type="CDD" id="cd00110">
    <property type="entry name" value="LamG"/>
    <property type="match status" value="1"/>
</dbReference>
<dbReference type="InterPro" id="IPR000742">
    <property type="entry name" value="EGF"/>
</dbReference>
<dbReference type="PROSITE" id="PS00022">
    <property type="entry name" value="EGF_1"/>
    <property type="match status" value="1"/>
</dbReference>
<dbReference type="PROSITE" id="PS50025">
    <property type="entry name" value="LAM_G_DOMAIN"/>
    <property type="match status" value="1"/>
</dbReference>
<dbReference type="PROSITE" id="PS00232">
    <property type="entry name" value="CADHERIN_1"/>
    <property type="match status" value="1"/>
</dbReference>
<sequence>LDYEDPTQRRGFNIAVRVYDGRHEASTKLRIQLEDVNDNPPECFGPKRKDVSEGADRGTQIGQITCIDRDENDRATYRINRKTDPKRQFSVDEYGNVKIAHTLDREEIPAYNLLIEAFDTGNDSSSVIFFARGNVDSMGVDVVVPCVFMEHVDPTQQQPCEIRAIDRDTMANGPPFYMRLSSNFKYGDYLDVVFDKNGDYGNGSMTIRPKVVFDREQPPGKFLEIPIYLEDKFHLGNERSVFVVIGDINDSEMHDGTTNIYVYSYLGRLGRTVIGRVYVDDLDDWDLNDKQFEWGSGGQITMDGDMPAGQYVLTSSVSDTARGEHAIGTVYVDVIIVPQLAFENQGVLRMLYGLPGGYLSPDVFLRPDSAGSSPMMRFKEKMEGYLGPGVNIQIFSIQPGEANLQTSALKVIDVRFSAFDGSTYRSPVVLNGLITQHRSELESVIGATIVSGGIDMCKYTMCDQGCQTIHLANEVNFACFVKSTILNKVLVLVLFRSKMILFGVVYSPNSCKAGLCRNGGVCHNTPPNGFFCECRTNDLKGFRCQGTTRSFNGNGYAWFKPMPACTSLNISFQFMTSQPNGLLLYNGPMGSNVTAGHLDYKDYLVLRLSGGRLEAELMLDGNATNVAHLDSTAELNDNKWHTVALTQIGKTVELVLDNCAPIGSSIGTDSSCRRVVVTLDDDERLNVITPLQVGGLAPLDGADRYPTAIMSKPYTYSGCIRDLMVNGEKYDLGVPDLADEQNSQRGCSLNTAACISGDGDYCVHGECIADASIPKCTCDPGYSGDRCEQEIEWVEFSGNSLIAYTAAVQLEKKKSEIEVLVYPARNTGNATLGYASGSSSSEYVGTYLNSMVPEGRFDCGNTTTNSSVVVSMENLQLSNNYSYWVQFSRSPVKASLTVDGTYYTGKQLDPLKKPYELQVSEILLGASSSLGGNWFQGCIGTFRWEHQNLPLQQGNGAAGSEEMISIRQSIGVTRGCSSRQTCALLGASYCSPPFICLDFWKGAFCTCPKNLVPVLGPDGTLIRCGEALALSKLGITNNAIIIIMVFLGLLLLMVLLMIVYSRRQAPPFAPVRPVELNRDNIRPYDIEGGGEADNDQYDINGLRKPVMPLEGNGLGGFAQSVYPPQRTAPDDKINTQIKRLEADPDATAPYDELRIFEDEGDDVSR</sequence>
<keyword evidence="4" id="KW-0677">Repeat</keyword>
<dbReference type="InterPro" id="IPR056370">
    <property type="entry name" value="Shg-like_Ig-like"/>
</dbReference>
<dbReference type="InterPro" id="IPR015919">
    <property type="entry name" value="Cadherin-like_sf"/>
</dbReference>
<reference evidence="16" key="1">
    <citation type="submission" date="2017-02" db="UniProtKB">
        <authorList>
            <consortium name="WormBaseParasite"/>
        </authorList>
    </citation>
    <scope>IDENTIFICATION</scope>
</reference>
<dbReference type="Pfam" id="PF24613">
    <property type="entry name" value="EGF_Hmr-1"/>
    <property type="match status" value="1"/>
</dbReference>
<evidence type="ECO:0000256" key="1">
    <source>
        <dbReference type="ARBA" id="ARBA00004167"/>
    </source>
</evidence>
<dbReference type="InterPro" id="IPR002126">
    <property type="entry name" value="Cadherin-like_dom"/>
</dbReference>
<dbReference type="SMART" id="SM00282">
    <property type="entry name" value="LamG"/>
    <property type="match status" value="2"/>
</dbReference>
<feature type="disulfide bond" evidence="10">
    <location>
        <begin position="778"/>
        <end position="787"/>
    </location>
</feature>
<dbReference type="GO" id="GO:0016477">
    <property type="term" value="P:cell migration"/>
    <property type="evidence" value="ECO:0007669"/>
    <property type="project" value="TreeGrafter"/>
</dbReference>
<dbReference type="PROSITE" id="PS01186">
    <property type="entry name" value="EGF_2"/>
    <property type="match status" value="1"/>
</dbReference>
<dbReference type="GO" id="GO:0008013">
    <property type="term" value="F:beta-catenin binding"/>
    <property type="evidence" value="ECO:0007669"/>
    <property type="project" value="TreeGrafter"/>
</dbReference>
<protein>
    <submittedName>
        <fullName evidence="16">Cadherin domain-containing protein</fullName>
    </submittedName>
</protein>
<dbReference type="GO" id="GO:0034332">
    <property type="term" value="P:adherens junction organization"/>
    <property type="evidence" value="ECO:0007669"/>
    <property type="project" value="TreeGrafter"/>
</dbReference>
<feature type="domain" description="Cadherin" evidence="15">
    <location>
        <begin position="51"/>
        <end position="176"/>
    </location>
</feature>
<dbReference type="PRINTS" id="PR00205">
    <property type="entry name" value="CADHERIN"/>
</dbReference>
<dbReference type="InterPro" id="IPR020894">
    <property type="entry name" value="Cadherin_CS"/>
</dbReference>
<dbReference type="GO" id="GO:0007043">
    <property type="term" value="P:cell-cell junction assembly"/>
    <property type="evidence" value="ECO:0007669"/>
    <property type="project" value="TreeGrafter"/>
</dbReference>
<dbReference type="Pfam" id="PF00028">
    <property type="entry name" value="Cadherin"/>
    <property type="match status" value="1"/>
</dbReference>
<dbReference type="Pfam" id="PF24811">
    <property type="entry name" value="Ig_Shg"/>
    <property type="match status" value="1"/>
</dbReference>
<proteinExistence type="predicted"/>
<dbReference type="GO" id="GO:0005912">
    <property type="term" value="C:adherens junction"/>
    <property type="evidence" value="ECO:0007669"/>
    <property type="project" value="TreeGrafter"/>
</dbReference>
<keyword evidence="10" id="KW-0245">EGF-like domain</keyword>
<dbReference type="InterPro" id="IPR001791">
    <property type="entry name" value="Laminin_G"/>
</dbReference>
<keyword evidence="7 12" id="KW-0472">Membrane</keyword>
<dbReference type="Gene3D" id="2.60.120.200">
    <property type="match status" value="2"/>
</dbReference>
<dbReference type="PANTHER" id="PTHR24027">
    <property type="entry name" value="CADHERIN-23"/>
    <property type="match status" value="1"/>
</dbReference>
<dbReference type="GO" id="GO:0044331">
    <property type="term" value="P:cell-cell adhesion mediated by cadherin"/>
    <property type="evidence" value="ECO:0007669"/>
    <property type="project" value="TreeGrafter"/>
</dbReference>